<dbReference type="InterPro" id="IPR002469">
    <property type="entry name" value="Peptidase_S9B_N"/>
</dbReference>
<dbReference type="OrthoDB" id="9812921at2"/>
<dbReference type="Gene3D" id="3.40.50.1820">
    <property type="entry name" value="alpha/beta hydrolase"/>
    <property type="match status" value="1"/>
</dbReference>
<keyword evidence="4" id="KW-0378">Hydrolase</keyword>
<dbReference type="GO" id="GO:0004177">
    <property type="term" value="F:aminopeptidase activity"/>
    <property type="evidence" value="ECO:0007669"/>
    <property type="project" value="UniProtKB-KW"/>
</dbReference>
<dbReference type="GO" id="GO:0006508">
    <property type="term" value="P:proteolysis"/>
    <property type="evidence" value="ECO:0007669"/>
    <property type="project" value="InterPro"/>
</dbReference>
<dbReference type="GO" id="GO:0008236">
    <property type="term" value="F:serine-type peptidase activity"/>
    <property type="evidence" value="ECO:0007669"/>
    <property type="project" value="InterPro"/>
</dbReference>
<comment type="caution">
    <text evidence="4">The sequence shown here is derived from an EMBL/GenBank/DDBJ whole genome shotgun (WGS) entry which is preliminary data.</text>
</comment>
<dbReference type="PANTHER" id="PTHR11731">
    <property type="entry name" value="PROTEASE FAMILY S9B,C DIPEPTIDYL-PEPTIDASE IV-RELATED"/>
    <property type="match status" value="1"/>
</dbReference>
<feature type="domain" description="Dipeptidylpeptidase IV N-terminal" evidence="3">
    <location>
        <begin position="88"/>
        <end position="427"/>
    </location>
</feature>
<dbReference type="AlphaFoldDB" id="A0A1Y3QX68"/>
<evidence type="ECO:0000313" key="5">
    <source>
        <dbReference type="Proteomes" id="UP000195772"/>
    </source>
</evidence>
<reference evidence="5" key="1">
    <citation type="submission" date="2017-04" db="EMBL/GenBank/DDBJ databases">
        <title>Function of individual gut microbiota members based on whole genome sequencing of pure cultures obtained from chicken caecum.</title>
        <authorList>
            <person name="Medvecky M."/>
            <person name="Cejkova D."/>
            <person name="Polansky O."/>
            <person name="Karasova D."/>
            <person name="Kubasova T."/>
            <person name="Cizek A."/>
            <person name="Rychlik I."/>
        </authorList>
    </citation>
    <scope>NUCLEOTIDE SEQUENCE [LARGE SCALE GENOMIC DNA]</scope>
    <source>
        <strain evidence="5">An90</strain>
    </source>
</reference>
<keyword evidence="4" id="KW-0031">Aminopeptidase</keyword>
<keyword evidence="4" id="KW-0645">Protease</keyword>
<dbReference type="InterPro" id="IPR050278">
    <property type="entry name" value="Serine_Prot_S9B/DPPIV"/>
</dbReference>
<dbReference type="Proteomes" id="UP000195772">
    <property type="component" value="Unassembled WGS sequence"/>
</dbReference>
<feature type="domain" description="Peptidase S9 prolyl oligopeptidase catalytic" evidence="2">
    <location>
        <begin position="509"/>
        <end position="710"/>
    </location>
</feature>
<name>A0A1Y3QX68_9BACT</name>
<dbReference type="PANTHER" id="PTHR11731:SF193">
    <property type="entry name" value="DIPEPTIDYL PEPTIDASE 9"/>
    <property type="match status" value="1"/>
</dbReference>
<dbReference type="Gene3D" id="2.140.10.30">
    <property type="entry name" value="Dipeptidylpeptidase IV, N-terminal domain"/>
    <property type="match status" value="1"/>
</dbReference>
<dbReference type="Pfam" id="PF00930">
    <property type="entry name" value="DPPIV_N"/>
    <property type="match status" value="1"/>
</dbReference>
<dbReference type="GO" id="GO:0008239">
    <property type="term" value="F:dipeptidyl-peptidase activity"/>
    <property type="evidence" value="ECO:0007669"/>
    <property type="project" value="TreeGrafter"/>
</dbReference>
<accession>A0A1Y3QX68</accession>
<evidence type="ECO:0000313" key="4">
    <source>
        <dbReference type="EMBL" id="OUN04226.1"/>
    </source>
</evidence>
<dbReference type="FunFam" id="3.40.50.1820:FF:000003">
    <property type="entry name" value="Dipeptidyl peptidase 4"/>
    <property type="match status" value="1"/>
</dbReference>
<protein>
    <submittedName>
        <fullName evidence="4">Dipeptidyl aminopeptidase</fullName>
    </submittedName>
</protein>
<dbReference type="SUPFAM" id="SSF82171">
    <property type="entry name" value="DPP6 N-terminal domain-like"/>
    <property type="match status" value="1"/>
</dbReference>
<sequence>MKAQLFTLLAAAAVGTGTVQARGEYAEIARLRSMNETVRGIRSMADGEHYTILEGNNIVRYGYATAGQGENMLPKPTANLVVTDYAFSPDERQILIASGARPIYRHSYTTDYFLASGNSLMPVLREAEAPRDASFSPDGKLIAYSDRNDLYVYDTAARRTRRITDDGAWNSVINGTTDWVYEEEFGFTKAYAFSPDSRRIAYLRFDESEVPLMEMMRFDGKLYNQAYSFKYPKAGERNSTVEVWVCDLATGARERIDTGGEADQYIPRIGWTPDGRLYYFRLNRRQNTFEVILCEPNGAQRTIYDERSQQYVERVNDKTVTFIDGDRFLVRQEGHTGYMHLYLYSIRKGLLAQVTKGDWEVTDVVGTDGKRVWYLSTETSPLRRNLYSVRLDGKDKRRLTTGEGYYAIAPSAGMKYYISTFSNATTPNRVEVCDNEGNPIRTLADSRKLREELAAVQRPVREFFTFTTERGDTLNAYIVKPRGFDASQRYPVLLTQYSGPGSQSVSDRWSLDWEDALTDKGYIVVCADGRGTGFRGEKFKKSTYGRLGAQEVEDQLSFARYMASQPYVDPARIGIYGWSYGGFMALGCAMKGHGLFRMAIAVAPVTSWRYYDSIYTEIYNNLPQYNAAGYDDNSPINFARMLDDTKTRLLIIHGTADDNVHFQNSVEMARALNRCGKQYDMMVYPDQNHSMQPDDTANVRQKMIEYTLEHL</sequence>
<dbReference type="eggNOG" id="COG1506">
    <property type="taxonomic scope" value="Bacteria"/>
</dbReference>
<dbReference type="InterPro" id="IPR001375">
    <property type="entry name" value="Peptidase_S9_cat"/>
</dbReference>
<keyword evidence="1" id="KW-0325">Glycoprotein</keyword>
<proteinExistence type="predicted"/>
<dbReference type="Pfam" id="PF00326">
    <property type="entry name" value="Peptidase_S9"/>
    <property type="match status" value="1"/>
</dbReference>
<dbReference type="SUPFAM" id="SSF53474">
    <property type="entry name" value="alpha/beta-Hydrolases"/>
    <property type="match status" value="1"/>
</dbReference>
<dbReference type="eggNOG" id="COG0823">
    <property type="taxonomic scope" value="Bacteria"/>
</dbReference>
<evidence type="ECO:0000259" key="3">
    <source>
        <dbReference type="Pfam" id="PF00930"/>
    </source>
</evidence>
<gene>
    <name evidence="4" type="ORF">B5G41_02620</name>
</gene>
<dbReference type="InterPro" id="IPR029058">
    <property type="entry name" value="AB_hydrolase_fold"/>
</dbReference>
<evidence type="ECO:0000256" key="1">
    <source>
        <dbReference type="ARBA" id="ARBA00023180"/>
    </source>
</evidence>
<dbReference type="EMBL" id="NFHB01000002">
    <property type="protein sequence ID" value="OUN04226.1"/>
    <property type="molecule type" value="Genomic_DNA"/>
</dbReference>
<dbReference type="RefSeq" id="WP_087401160.1">
    <property type="nucleotide sequence ID" value="NZ_DAWEOI010000048.1"/>
</dbReference>
<evidence type="ECO:0000259" key="2">
    <source>
        <dbReference type="Pfam" id="PF00326"/>
    </source>
</evidence>
<organism evidence="4 5">
    <name type="scientific">Alistipes onderdonkii</name>
    <dbReference type="NCBI Taxonomy" id="328813"/>
    <lineage>
        <taxon>Bacteria</taxon>
        <taxon>Pseudomonadati</taxon>
        <taxon>Bacteroidota</taxon>
        <taxon>Bacteroidia</taxon>
        <taxon>Bacteroidales</taxon>
        <taxon>Rikenellaceae</taxon>
        <taxon>Alistipes</taxon>
    </lineage>
</organism>